<evidence type="ECO:0000313" key="8">
    <source>
        <dbReference type="Proteomes" id="UP000324358"/>
    </source>
</evidence>
<feature type="signal peptide" evidence="5">
    <location>
        <begin position="1"/>
        <end position="23"/>
    </location>
</feature>
<dbReference type="Gene3D" id="2.30.30.40">
    <property type="entry name" value="SH3 Domains"/>
    <property type="match status" value="1"/>
</dbReference>
<dbReference type="SMART" id="SM00287">
    <property type="entry name" value="SH3b"/>
    <property type="match status" value="1"/>
</dbReference>
<dbReference type="RefSeq" id="WP_066247651.1">
    <property type="nucleotide sequence ID" value="NZ_VSKL01000001.1"/>
</dbReference>
<keyword evidence="5" id="KW-0732">Signal</keyword>
<organism evidence="7 8">
    <name type="scientific">Bizionia algoritergicola</name>
    <dbReference type="NCBI Taxonomy" id="291187"/>
    <lineage>
        <taxon>Bacteria</taxon>
        <taxon>Pseudomonadati</taxon>
        <taxon>Bacteroidota</taxon>
        <taxon>Flavobacteriia</taxon>
        <taxon>Flavobacteriales</taxon>
        <taxon>Flavobacteriaceae</taxon>
        <taxon>Bizionia</taxon>
    </lineage>
</organism>
<evidence type="ECO:0000256" key="2">
    <source>
        <dbReference type="ARBA" id="ARBA00022803"/>
    </source>
</evidence>
<keyword evidence="2 3" id="KW-0802">TPR repeat</keyword>
<protein>
    <submittedName>
        <fullName evidence="7">Tetratricopeptide repeat protein</fullName>
    </submittedName>
</protein>
<feature type="domain" description="SH3b" evidence="6">
    <location>
        <begin position="192"/>
        <end position="255"/>
    </location>
</feature>
<keyword evidence="8" id="KW-1185">Reference proteome</keyword>
<dbReference type="Pfam" id="PF07719">
    <property type="entry name" value="TPR_2"/>
    <property type="match status" value="1"/>
</dbReference>
<dbReference type="InterPro" id="IPR019734">
    <property type="entry name" value="TPR_rpt"/>
</dbReference>
<evidence type="ECO:0000259" key="6">
    <source>
        <dbReference type="PROSITE" id="PS51781"/>
    </source>
</evidence>
<dbReference type="Gene3D" id="1.25.40.10">
    <property type="entry name" value="Tetratricopeptide repeat domain"/>
    <property type="match status" value="1"/>
</dbReference>
<comment type="caution">
    <text evidence="7">The sequence shown here is derived from an EMBL/GenBank/DDBJ whole genome shotgun (WGS) entry which is preliminary data.</text>
</comment>
<keyword evidence="4" id="KW-0812">Transmembrane</keyword>
<dbReference type="PROSITE" id="PS50293">
    <property type="entry name" value="TPR_REGION"/>
    <property type="match status" value="1"/>
</dbReference>
<feature type="transmembrane region" description="Helical" evidence="4">
    <location>
        <begin position="133"/>
        <end position="154"/>
    </location>
</feature>
<feature type="repeat" description="TPR" evidence="3">
    <location>
        <begin position="59"/>
        <end position="92"/>
    </location>
</feature>
<dbReference type="OrthoDB" id="9776208at2"/>
<dbReference type="SMART" id="SM00028">
    <property type="entry name" value="TPR"/>
    <property type="match status" value="2"/>
</dbReference>
<feature type="chain" id="PRO_5022684368" evidence="5">
    <location>
        <begin position="24"/>
        <end position="257"/>
    </location>
</feature>
<dbReference type="SUPFAM" id="SSF50044">
    <property type="entry name" value="SH3-domain"/>
    <property type="match status" value="1"/>
</dbReference>
<name>A0A5D0R3U8_9FLAO</name>
<keyword evidence="4" id="KW-1133">Transmembrane helix</keyword>
<accession>A0A5D0R3U8</accession>
<keyword evidence="4" id="KW-0472">Membrane</keyword>
<dbReference type="InterPro" id="IPR013105">
    <property type="entry name" value="TPR_2"/>
</dbReference>
<dbReference type="PROSITE" id="PS51781">
    <property type="entry name" value="SH3B"/>
    <property type="match status" value="1"/>
</dbReference>
<dbReference type="EMBL" id="VSKL01000001">
    <property type="protein sequence ID" value="TYB75244.1"/>
    <property type="molecule type" value="Genomic_DNA"/>
</dbReference>
<evidence type="ECO:0000256" key="3">
    <source>
        <dbReference type="PROSITE-ProRule" id="PRU00339"/>
    </source>
</evidence>
<dbReference type="Pfam" id="PF08239">
    <property type="entry name" value="SH3_3"/>
    <property type="match status" value="1"/>
</dbReference>
<dbReference type="InterPro" id="IPR036028">
    <property type="entry name" value="SH3-like_dom_sf"/>
</dbReference>
<proteinExistence type="predicted"/>
<evidence type="ECO:0000256" key="4">
    <source>
        <dbReference type="SAM" id="Phobius"/>
    </source>
</evidence>
<keyword evidence="1" id="KW-0677">Repeat</keyword>
<dbReference type="SUPFAM" id="SSF48452">
    <property type="entry name" value="TPR-like"/>
    <property type="match status" value="1"/>
</dbReference>
<feature type="transmembrane region" description="Helical" evidence="4">
    <location>
        <begin position="163"/>
        <end position="183"/>
    </location>
</feature>
<gene>
    <name evidence="7" type="ORF">ES675_03720</name>
</gene>
<evidence type="ECO:0000313" key="7">
    <source>
        <dbReference type="EMBL" id="TYB75244.1"/>
    </source>
</evidence>
<evidence type="ECO:0000256" key="1">
    <source>
        <dbReference type="ARBA" id="ARBA00022737"/>
    </source>
</evidence>
<evidence type="ECO:0000256" key="5">
    <source>
        <dbReference type="SAM" id="SignalP"/>
    </source>
</evidence>
<dbReference type="PROSITE" id="PS50005">
    <property type="entry name" value="TPR"/>
    <property type="match status" value="1"/>
</dbReference>
<dbReference type="Proteomes" id="UP000324358">
    <property type="component" value="Unassembled WGS sequence"/>
</dbReference>
<dbReference type="InterPro" id="IPR011990">
    <property type="entry name" value="TPR-like_helical_dom_sf"/>
</dbReference>
<dbReference type="InterPro" id="IPR003646">
    <property type="entry name" value="SH3-like_bac-type"/>
</dbReference>
<sequence length="257" mass="29224">MIKLQKTYFFFIIFAFLSLLSFAQNTQLFEQGNDLYNDAKYEEAIDKYQQVLDTDMHSAELYFNLANAHYKLNHIAPSIFYYEKALQLAPNDADVKQNMAFAKNMTLDAIDVVPEVGVAKVINQVSHAISFDLWAILAICFVFLAVFAFINYYLAKGTKTKRLSFTMGFIGLFLMLGSVISAFNKYDLDKSNNPAIVFAQESQIKSEPNLRSTEAFVLHEGTKVQVLDTVDNWKKIKLSDGKEGWIPSSDIKLLNLF</sequence>
<reference evidence="7 8" key="1">
    <citation type="submission" date="2019-08" db="EMBL/GenBank/DDBJ databases">
        <title>Genomes of Antarctic Bizionia species.</title>
        <authorList>
            <person name="Bowman J.P."/>
        </authorList>
    </citation>
    <scope>NUCLEOTIDE SEQUENCE [LARGE SCALE GENOMIC DNA]</scope>
    <source>
        <strain evidence="7 8">APA-1</strain>
    </source>
</reference>
<dbReference type="AlphaFoldDB" id="A0A5D0R3U8"/>